<evidence type="ECO:0000256" key="19">
    <source>
        <dbReference type="SAM" id="MobiDB-lite"/>
    </source>
</evidence>
<feature type="transmembrane region" description="Helical" evidence="20">
    <location>
        <begin position="309"/>
        <end position="331"/>
    </location>
</feature>
<dbReference type="Pfam" id="PF00512">
    <property type="entry name" value="HisKA"/>
    <property type="match status" value="1"/>
</dbReference>
<dbReference type="FunFam" id="1.10.287.130:FF:000002">
    <property type="entry name" value="Two-component osmosensing histidine kinase"/>
    <property type="match status" value="1"/>
</dbReference>
<keyword evidence="8" id="KW-0547">Nucleotide-binding</keyword>
<keyword evidence="13 20" id="KW-0472">Membrane</keyword>
<keyword evidence="6" id="KW-0808">Transferase</keyword>
<dbReference type="InterPro" id="IPR036890">
    <property type="entry name" value="HATPase_C_sf"/>
</dbReference>
<dbReference type="CDD" id="cd00088">
    <property type="entry name" value="HPT"/>
    <property type="match status" value="1"/>
</dbReference>
<proteinExistence type="predicted"/>
<evidence type="ECO:0000256" key="2">
    <source>
        <dbReference type="ARBA" id="ARBA00004651"/>
    </source>
</evidence>
<evidence type="ECO:0000259" key="23">
    <source>
        <dbReference type="PROSITE" id="PS50894"/>
    </source>
</evidence>
<dbReference type="CDD" id="cd17546">
    <property type="entry name" value="REC_hyHK_CKI1_RcsC-like"/>
    <property type="match status" value="1"/>
</dbReference>
<keyword evidence="25" id="KW-1185">Reference proteome</keyword>
<evidence type="ECO:0000256" key="11">
    <source>
        <dbReference type="ARBA" id="ARBA00022989"/>
    </source>
</evidence>
<keyword evidence="18" id="KW-0175">Coiled coil</keyword>
<dbReference type="Proteomes" id="UP000289200">
    <property type="component" value="Unassembled WGS sequence"/>
</dbReference>
<evidence type="ECO:0000256" key="20">
    <source>
        <dbReference type="SAM" id="Phobius"/>
    </source>
</evidence>
<dbReference type="GO" id="GO:0005524">
    <property type="term" value="F:ATP binding"/>
    <property type="evidence" value="ECO:0007669"/>
    <property type="project" value="UniProtKB-KW"/>
</dbReference>
<dbReference type="FunFam" id="3.30.565.10:FF:000010">
    <property type="entry name" value="Sensor histidine kinase RcsC"/>
    <property type="match status" value="1"/>
</dbReference>
<dbReference type="SUPFAM" id="SSF47226">
    <property type="entry name" value="Histidine-containing phosphotransfer domain, HPT domain"/>
    <property type="match status" value="1"/>
</dbReference>
<dbReference type="InterPro" id="IPR036097">
    <property type="entry name" value="HisK_dim/P_sf"/>
</dbReference>
<dbReference type="InterPro" id="IPR054327">
    <property type="entry name" value="His-kinase-like_sensor"/>
</dbReference>
<dbReference type="InterPro" id="IPR005467">
    <property type="entry name" value="His_kinase_dom"/>
</dbReference>
<feature type="domain" description="Histidine kinase" evidence="21">
    <location>
        <begin position="379"/>
        <end position="600"/>
    </location>
</feature>
<keyword evidence="4" id="KW-1003">Cell membrane</keyword>
<dbReference type="InterPro" id="IPR003594">
    <property type="entry name" value="HATPase_dom"/>
</dbReference>
<evidence type="ECO:0000256" key="13">
    <source>
        <dbReference type="ARBA" id="ARBA00023136"/>
    </source>
</evidence>
<evidence type="ECO:0000256" key="7">
    <source>
        <dbReference type="ARBA" id="ARBA00022692"/>
    </source>
</evidence>
<keyword evidence="7 20" id="KW-0812">Transmembrane</keyword>
<dbReference type="CDD" id="cd00082">
    <property type="entry name" value="HisKA"/>
    <property type="match status" value="1"/>
</dbReference>
<dbReference type="SMART" id="SM00388">
    <property type="entry name" value="HisKA"/>
    <property type="match status" value="1"/>
</dbReference>
<evidence type="ECO:0000256" key="14">
    <source>
        <dbReference type="ARBA" id="ARBA00064003"/>
    </source>
</evidence>
<dbReference type="SUPFAM" id="SSF52172">
    <property type="entry name" value="CheY-like"/>
    <property type="match status" value="1"/>
</dbReference>
<evidence type="ECO:0000259" key="22">
    <source>
        <dbReference type="PROSITE" id="PS50110"/>
    </source>
</evidence>
<comment type="subunit">
    <text evidence="14">At low DSF concentrations, interacts with RpfF.</text>
</comment>
<dbReference type="GO" id="GO:0005886">
    <property type="term" value="C:plasma membrane"/>
    <property type="evidence" value="ECO:0007669"/>
    <property type="project" value="UniProtKB-SubCell"/>
</dbReference>
<keyword evidence="11 20" id="KW-1133">Transmembrane helix</keyword>
<evidence type="ECO:0000256" key="16">
    <source>
        <dbReference type="PROSITE-ProRule" id="PRU00110"/>
    </source>
</evidence>
<name>A0A3S4CFP3_9BRAD</name>
<comment type="caution">
    <text evidence="24">The sequence shown here is derived from an EMBL/GenBank/DDBJ whole genome shotgun (WGS) entry which is preliminary data.</text>
</comment>
<dbReference type="SMART" id="SM00387">
    <property type="entry name" value="HATPase_c"/>
    <property type="match status" value="1"/>
</dbReference>
<protein>
    <recommendedName>
        <fullName evidence="15">Sensory/regulatory protein RpfC</fullName>
        <ecNumber evidence="3">2.7.13.3</ecNumber>
    </recommendedName>
</protein>
<keyword evidence="10" id="KW-0067">ATP-binding</keyword>
<evidence type="ECO:0000256" key="10">
    <source>
        <dbReference type="ARBA" id="ARBA00022840"/>
    </source>
</evidence>
<feature type="transmembrane region" description="Helical" evidence="20">
    <location>
        <begin position="32"/>
        <end position="55"/>
    </location>
</feature>
<organism evidence="24 25">
    <name type="scientific">Rhodoplanes serenus</name>
    <dbReference type="NCBI Taxonomy" id="200615"/>
    <lineage>
        <taxon>Bacteria</taxon>
        <taxon>Pseudomonadati</taxon>
        <taxon>Pseudomonadota</taxon>
        <taxon>Alphaproteobacteria</taxon>
        <taxon>Hyphomicrobiales</taxon>
        <taxon>Nitrobacteraceae</taxon>
        <taxon>Rhodoplanes</taxon>
    </lineage>
</organism>
<evidence type="ECO:0000313" key="24">
    <source>
        <dbReference type="EMBL" id="VCU07985.1"/>
    </source>
</evidence>
<dbReference type="PANTHER" id="PTHR45339">
    <property type="entry name" value="HYBRID SIGNAL TRANSDUCTION HISTIDINE KINASE J"/>
    <property type="match status" value="1"/>
</dbReference>
<dbReference type="PROSITE" id="PS50894">
    <property type="entry name" value="HPT"/>
    <property type="match status" value="1"/>
</dbReference>
<evidence type="ECO:0000256" key="12">
    <source>
        <dbReference type="ARBA" id="ARBA00023012"/>
    </source>
</evidence>
<dbReference type="Gene3D" id="3.30.565.10">
    <property type="entry name" value="Histidine kinase-like ATPase, C-terminal domain"/>
    <property type="match status" value="1"/>
</dbReference>
<keyword evidence="12" id="KW-0902">Two-component regulatory system</keyword>
<feature type="region of interest" description="Disordered" evidence="19">
    <location>
        <begin position="1"/>
        <end position="25"/>
    </location>
</feature>
<dbReference type="AlphaFoldDB" id="A0A3S4CFP3"/>
<dbReference type="InterPro" id="IPR011006">
    <property type="entry name" value="CheY-like_superfamily"/>
</dbReference>
<dbReference type="CDD" id="cd18773">
    <property type="entry name" value="PDC1_HK_sensor"/>
    <property type="match status" value="1"/>
</dbReference>
<evidence type="ECO:0000256" key="9">
    <source>
        <dbReference type="ARBA" id="ARBA00022777"/>
    </source>
</evidence>
<feature type="modified residue" description="Phosphohistidine" evidence="16">
    <location>
        <position position="837"/>
    </location>
</feature>
<dbReference type="SUPFAM" id="SSF55874">
    <property type="entry name" value="ATPase domain of HSP90 chaperone/DNA topoisomerase II/histidine kinase"/>
    <property type="match status" value="1"/>
</dbReference>
<evidence type="ECO:0000256" key="15">
    <source>
        <dbReference type="ARBA" id="ARBA00068150"/>
    </source>
</evidence>
<dbReference type="Gene3D" id="1.20.120.160">
    <property type="entry name" value="HPT domain"/>
    <property type="match status" value="1"/>
</dbReference>
<evidence type="ECO:0000256" key="17">
    <source>
        <dbReference type="PROSITE-ProRule" id="PRU00169"/>
    </source>
</evidence>
<evidence type="ECO:0000256" key="8">
    <source>
        <dbReference type="ARBA" id="ARBA00022741"/>
    </source>
</evidence>
<evidence type="ECO:0000256" key="6">
    <source>
        <dbReference type="ARBA" id="ARBA00022679"/>
    </source>
</evidence>
<dbReference type="PROSITE" id="PS50110">
    <property type="entry name" value="RESPONSE_REGULATORY"/>
    <property type="match status" value="1"/>
</dbReference>
<dbReference type="Pfam" id="PF00072">
    <property type="entry name" value="Response_reg"/>
    <property type="match status" value="1"/>
</dbReference>
<dbReference type="InterPro" id="IPR036641">
    <property type="entry name" value="HPT_dom_sf"/>
</dbReference>
<dbReference type="Pfam" id="PF01627">
    <property type="entry name" value="Hpt"/>
    <property type="match status" value="1"/>
</dbReference>
<dbReference type="EC" id="2.7.13.3" evidence="3"/>
<dbReference type="Gene3D" id="1.10.287.130">
    <property type="match status" value="1"/>
</dbReference>
<dbReference type="Gene3D" id="3.30.450.20">
    <property type="entry name" value="PAS domain"/>
    <property type="match status" value="2"/>
</dbReference>
<comment type="subcellular location">
    <subcellularLocation>
        <location evidence="2">Cell membrane</location>
        <topology evidence="2">Multi-pass membrane protein</topology>
    </subcellularLocation>
</comment>
<feature type="domain" description="HPt" evidence="23">
    <location>
        <begin position="798"/>
        <end position="891"/>
    </location>
</feature>
<evidence type="ECO:0000259" key="21">
    <source>
        <dbReference type="PROSITE" id="PS50109"/>
    </source>
</evidence>
<dbReference type="GO" id="GO:0000155">
    <property type="term" value="F:phosphorelay sensor kinase activity"/>
    <property type="evidence" value="ECO:0007669"/>
    <property type="project" value="InterPro"/>
</dbReference>
<reference evidence="25" key="1">
    <citation type="submission" date="2018-10" db="EMBL/GenBank/DDBJ databases">
        <authorList>
            <person name="Peiro R."/>
            <person name="Begona"/>
            <person name="Cbmso G."/>
            <person name="Lopez M."/>
            <person name="Gonzalez S."/>
            <person name="Sacristan E."/>
            <person name="Castillo E."/>
        </authorList>
    </citation>
    <scope>NUCLEOTIDE SEQUENCE [LARGE SCALE GENOMIC DNA]</scope>
</reference>
<feature type="coiled-coil region" evidence="18">
    <location>
        <begin position="344"/>
        <end position="371"/>
    </location>
</feature>
<evidence type="ECO:0000256" key="18">
    <source>
        <dbReference type="SAM" id="Coils"/>
    </source>
</evidence>
<feature type="modified residue" description="4-aspartylphosphate" evidence="17">
    <location>
        <position position="679"/>
    </location>
</feature>
<dbReference type="InterPro" id="IPR004358">
    <property type="entry name" value="Sig_transdc_His_kin-like_C"/>
</dbReference>
<sequence>MTSDTDQITDPAGSPAPTPRPDGPVARMTRPYLALVAGAAFMIAAIVAMNALVLANLRESALKGAEDMLAQRSAMLAEHAERALQSIDLVLIEVAGRVAALDLTAEALPIRLSGYDVFKQLRERRAGLPQLEAVSISDQHGKLVNFTLSWPAPIYDFGREPYFQRLKSDRAAGLVFSPVIKQYLTGVPLLRLHRRIEAADGSFLGSVAGGLSLGYFEEFYRSIGFAPADAFALLQQDGTVLMRYPGARVEPGRLRERIEPAGRVRRAVSPFDGQERVRSMRALKGYPLVVVTSTTLDHALASWHPIVRLSLFLSVAAAVVVVAALSIGLWWHEQDRAVRARTAHMEAENARARAETDLLREREKAAEAANRAKSDFLATMSHEIRTPMNGLIGLASTLLDTALTPAQRASVTAMHNAGDNLLRILNDILDFSKLEAGRLEFEQLPFSPAALVDNVVSMIGRRAASRGLALRTVIDPALPPALVGDAGRIRQVLLNLLSNAVKFTAQGEVEVAVRCLTVVDGRATVEWVVRDTGIGIPPDRLPRLFNKFTQADSSINRRFGGTGLGLAICKHIVDQIGGQIEVQSVEGLGSTFRVRLVLPEAEPCAPEQPAESDLTTEVKARLAMLGRPFRLLLAEDNPTNQLVAVKMLEEFGLDLRIVGDGVAAVAVTARDRFDLVLMDVRMPEMDGLEATRAIRARGGPQDRVPIVAITANAYADDVKQCRAAGMTGFVAKPVRKQALIEALREALLPLTTGVGLPPLAPSSPPPPADGGRAPAAPVAPDLVVLDPATLATLSEEIGPEAADLALRVFVQETETRLHRLRTLAGEGAGETIAIEAHTLKGAAATLGAAELSALARGLERSAPVSPPAACVAEIDRLDAAFARLLGAVAARAPARAA</sequence>
<dbReference type="SMART" id="SM00448">
    <property type="entry name" value="REC"/>
    <property type="match status" value="1"/>
</dbReference>
<evidence type="ECO:0000256" key="1">
    <source>
        <dbReference type="ARBA" id="ARBA00000085"/>
    </source>
</evidence>
<dbReference type="Pfam" id="PF02518">
    <property type="entry name" value="HATPase_c"/>
    <property type="match status" value="1"/>
</dbReference>
<dbReference type="PRINTS" id="PR00344">
    <property type="entry name" value="BCTRLSENSOR"/>
</dbReference>
<dbReference type="InterPro" id="IPR003661">
    <property type="entry name" value="HisK_dim/P_dom"/>
</dbReference>
<evidence type="ECO:0000256" key="5">
    <source>
        <dbReference type="ARBA" id="ARBA00022553"/>
    </source>
</evidence>
<dbReference type="Pfam" id="PF22588">
    <property type="entry name" value="dCache_1_like"/>
    <property type="match status" value="1"/>
</dbReference>
<accession>A0A3S4CFP3</accession>
<dbReference type="PANTHER" id="PTHR45339:SF1">
    <property type="entry name" value="HYBRID SIGNAL TRANSDUCTION HISTIDINE KINASE J"/>
    <property type="match status" value="1"/>
</dbReference>
<dbReference type="CDD" id="cd12915">
    <property type="entry name" value="PDC2_DGC_like"/>
    <property type="match status" value="1"/>
</dbReference>
<dbReference type="SUPFAM" id="SSF47384">
    <property type="entry name" value="Homodimeric domain of signal transducing histidine kinase"/>
    <property type="match status" value="1"/>
</dbReference>
<dbReference type="PROSITE" id="PS50109">
    <property type="entry name" value="HIS_KIN"/>
    <property type="match status" value="1"/>
</dbReference>
<keyword evidence="9 24" id="KW-0418">Kinase</keyword>
<evidence type="ECO:0000256" key="3">
    <source>
        <dbReference type="ARBA" id="ARBA00012438"/>
    </source>
</evidence>
<feature type="domain" description="Response regulatory" evidence="22">
    <location>
        <begin position="630"/>
        <end position="747"/>
    </location>
</feature>
<dbReference type="CDD" id="cd16922">
    <property type="entry name" value="HATPase_EvgS-ArcB-TorS-like"/>
    <property type="match status" value="1"/>
</dbReference>
<dbReference type="Gene3D" id="3.40.50.2300">
    <property type="match status" value="1"/>
</dbReference>
<keyword evidence="5 17" id="KW-0597">Phosphoprotein</keyword>
<comment type="catalytic activity">
    <reaction evidence="1">
        <text>ATP + protein L-histidine = ADP + protein N-phospho-L-histidine.</text>
        <dbReference type="EC" id="2.7.13.3"/>
    </reaction>
</comment>
<dbReference type="InterPro" id="IPR008207">
    <property type="entry name" value="Sig_transdc_His_kin_Hpt_dom"/>
</dbReference>
<dbReference type="InterPro" id="IPR001789">
    <property type="entry name" value="Sig_transdc_resp-reg_receiver"/>
</dbReference>
<dbReference type="EMBL" id="UWOC01000088">
    <property type="protein sequence ID" value="VCU07985.1"/>
    <property type="molecule type" value="Genomic_DNA"/>
</dbReference>
<gene>
    <name evidence="24" type="primary">luxQ_1</name>
    <name evidence="24" type="ORF">RHODGE_RHODGE_01128</name>
</gene>
<evidence type="ECO:0000313" key="25">
    <source>
        <dbReference type="Proteomes" id="UP000289200"/>
    </source>
</evidence>
<evidence type="ECO:0000256" key="4">
    <source>
        <dbReference type="ARBA" id="ARBA00022475"/>
    </source>
</evidence>